<sequence>MSKPQLYSQSVALSEKKALEAISRVLFVHRRSANGKFILPKNIKKNHPNQTKLYRCKSNLVIEKKEWVDLFPKLVKIRSASSYKIRTFKC</sequence>
<proteinExistence type="predicted"/>
<accession>A0ABQ8Z8N6</accession>
<evidence type="ECO:0000313" key="2">
    <source>
        <dbReference type="Proteomes" id="UP001150062"/>
    </source>
</evidence>
<name>A0ABQ8Z8N6_9EUKA</name>
<dbReference type="EMBL" id="JAOAOG010000035">
    <property type="protein sequence ID" value="KAJ6253062.1"/>
    <property type="molecule type" value="Genomic_DNA"/>
</dbReference>
<protein>
    <submittedName>
        <fullName evidence="1">Uncharacterized protein</fullName>
    </submittedName>
</protein>
<dbReference type="Proteomes" id="UP001150062">
    <property type="component" value="Unassembled WGS sequence"/>
</dbReference>
<comment type="caution">
    <text evidence="1">The sequence shown here is derived from an EMBL/GenBank/DDBJ whole genome shotgun (WGS) entry which is preliminary data.</text>
</comment>
<gene>
    <name evidence="1" type="ORF">M0813_13558</name>
</gene>
<reference evidence="1" key="1">
    <citation type="submission" date="2022-08" db="EMBL/GenBank/DDBJ databases">
        <title>Novel sulfate-reducing endosymbionts in the free-living metamonad Anaeramoeba.</title>
        <authorList>
            <person name="Jerlstrom-Hultqvist J."/>
            <person name="Cepicka I."/>
            <person name="Gallot-Lavallee L."/>
            <person name="Salas-Leiva D."/>
            <person name="Curtis B.A."/>
            <person name="Zahonova K."/>
            <person name="Pipaliya S."/>
            <person name="Dacks J."/>
            <person name="Roger A.J."/>
        </authorList>
    </citation>
    <scope>NUCLEOTIDE SEQUENCE</scope>
    <source>
        <strain evidence="1">Schooner1</strain>
    </source>
</reference>
<keyword evidence="2" id="KW-1185">Reference proteome</keyword>
<evidence type="ECO:0000313" key="1">
    <source>
        <dbReference type="EMBL" id="KAJ6253062.1"/>
    </source>
</evidence>
<organism evidence="1 2">
    <name type="scientific">Anaeramoeba flamelloides</name>
    <dbReference type="NCBI Taxonomy" id="1746091"/>
    <lineage>
        <taxon>Eukaryota</taxon>
        <taxon>Metamonada</taxon>
        <taxon>Anaeramoebidae</taxon>
        <taxon>Anaeramoeba</taxon>
    </lineage>
</organism>